<dbReference type="InterPro" id="IPR002173">
    <property type="entry name" value="Carboh/pur_kinase_PfkB_CS"/>
</dbReference>
<dbReference type="EMBL" id="UOES01000329">
    <property type="protein sequence ID" value="VAW27954.1"/>
    <property type="molecule type" value="Genomic_DNA"/>
</dbReference>
<organism evidence="4">
    <name type="scientific">hydrothermal vent metagenome</name>
    <dbReference type="NCBI Taxonomy" id="652676"/>
    <lineage>
        <taxon>unclassified sequences</taxon>
        <taxon>metagenomes</taxon>
        <taxon>ecological metagenomes</taxon>
    </lineage>
</organism>
<proteinExistence type="predicted"/>
<evidence type="ECO:0000256" key="1">
    <source>
        <dbReference type="ARBA" id="ARBA00022679"/>
    </source>
</evidence>
<gene>
    <name evidence="4" type="ORF">MNBD_BACTEROID06-700</name>
</gene>
<dbReference type="Pfam" id="PF00294">
    <property type="entry name" value="PfkB"/>
    <property type="match status" value="1"/>
</dbReference>
<sequence>MKTKFDVIVVGELNIDLILNQIDGFPEVGKEILADKMTLTLGSSSAICASNLSSLGLKVAFIGKLGNDIFGRFIIDQLKDKGVDTSLIIIDDKLKTGATIALSYGEDRAMVTHQGAMSHLSINDIDSKKLKQAKHLHFSSYFFQPGFKNSLDTLFKKAKQAGLSTSLDVQWDPSEKWNLDLKKVLPFVDVFIPNEVELLNLTGQANLNSAINKTKNLSKYLIVKRGVKGSILCYEDKKITKAPFLNKNVVDTIGAGDSFNAGFIFKFIHGNTPEKCQIFGNLTGAISTTKSGGTRAFIDHDSIIKIAKQKFNYTE</sequence>
<dbReference type="CDD" id="cd01166">
    <property type="entry name" value="KdgK"/>
    <property type="match status" value="1"/>
</dbReference>
<dbReference type="PROSITE" id="PS00584">
    <property type="entry name" value="PFKB_KINASES_2"/>
    <property type="match status" value="1"/>
</dbReference>
<protein>
    <submittedName>
        <fullName evidence="4">Sugar kinase, ribokinase family</fullName>
    </submittedName>
</protein>
<keyword evidence="2 4" id="KW-0418">Kinase</keyword>
<accession>A0A3B0V7K8</accession>
<dbReference type="Gene3D" id="3.40.1190.20">
    <property type="match status" value="1"/>
</dbReference>
<dbReference type="InterPro" id="IPR029056">
    <property type="entry name" value="Ribokinase-like"/>
</dbReference>
<feature type="domain" description="Carbohydrate kinase PfkB" evidence="3">
    <location>
        <begin position="6"/>
        <end position="295"/>
    </location>
</feature>
<evidence type="ECO:0000256" key="2">
    <source>
        <dbReference type="ARBA" id="ARBA00022777"/>
    </source>
</evidence>
<dbReference type="InterPro" id="IPR011611">
    <property type="entry name" value="PfkB_dom"/>
</dbReference>
<dbReference type="AlphaFoldDB" id="A0A3B0V7K8"/>
<dbReference type="GO" id="GO:0016301">
    <property type="term" value="F:kinase activity"/>
    <property type="evidence" value="ECO:0007669"/>
    <property type="project" value="UniProtKB-KW"/>
</dbReference>
<reference evidence="4" key="1">
    <citation type="submission" date="2018-06" db="EMBL/GenBank/DDBJ databases">
        <authorList>
            <person name="Zhirakovskaya E."/>
        </authorList>
    </citation>
    <scope>NUCLEOTIDE SEQUENCE</scope>
</reference>
<evidence type="ECO:0000313" key="4">
    <source>
        <dbReference type="EMBL" id="VAW27954.1"/>
    </source>
</evidence>
<evidence type="ECO:0000259" key="3">
    <source>
        <dbReference type="Pfam" id="PF00294"/>
    </source>
</evidence>
<dbReference type="PANTHER" id="PTHR10584:SF166">
    <property type="entry name" value="RIBOKINASE"/>
    <property type="match status" value="1"/>
</dbReference>
<dbReference type="SUPFAM" id="SSF53613">
    <property type="entry name" value="Ribokinase-like"/>
    <property type="match status" value="1"/>
</dbReference>
<dbReference type="PANTHER" id="PTHR10584">
    <property type="entry name" value="SUGAR KINASE"/>
    <property type="match status" value="1"/>
</dbReference>
<keyword evidence="1" id="KW-0808">Transferase</keyword>
<name>A0A3B0V7K8_9ZZZZ</name>